<sequence>MLETLSTSLRGYLHPVAGAAKKVPGDRGQPSLPGTKHRGIHLPALATGHLPQNLPPDSTDGSTRTGPGVAKRAHPRPAT</sequence>
<proteinExistence type="predicted"/>
<dbReference type="Proteomes" id="UP000673691">
    <property type="component" value="Unassembled WGS sequence"/>
</dbReference>
<comment type="caution">
    <text evidence="2">The sequence shown here is derived from an EMBL/GenBank/DDBJ whole genome shotgun (WGS) entry which is preliminary data.</text>
</comment>
<protein>
    <submittedName>
        <fullName evidence="2">Uncharacterized protein</fullName>
    </submittedName>
</protein>
<dbReference type="EMBL" id="JAEFCI010009634">
    <property type="protein sequence ID" value="KAG5457699.1"/>
    <property type="molecule type" value="Genomic_DNA"/>
</dbReference>
<name>A0A8H7ZR70_9FUNG</name>
<organism evidence="2 3">
    <name type="scientific">Olpidium bornovanus</name>
    <dbReference type="NCBI Taxonomy" id="278681"/>
    <lineage>
        <taxon>Eukaryota</taxon>
        <taxon>Fungi</taxon>
        <taxon>Fungi incertae sedis</taxon>
        <taxon>Olpidiomycota</taxon>
        <taxon>Olpidiomycotina</taxon>
        <taxon>Olpidiomycetes</taxon>
        <taxon>Olpidiales</taxon>
        <taxon>Olpidiaceae</taxon>
        <taxon>Olpidium</taxon>
    </lineage>
</organism>
<gene>
    <name evidence="2" type="ORF">BJ554DRAFT_2220</name>
</gene>
<evidence type="ECO:0000313" key="2">
    <source>
        <dbReference type="EMBL" id="KAG5457699.1"/>
    </source>
</evidence>
<reference evidence="2 3" key="1">
    <citation type="journal article" name="Sci. Rep.">
        <title>Genome-scale phylogenetic analyses confirm Olpidium as the closest living zoosporic fungus to the non-flagellated, terrestrial fungi.</title>
        <authorList>
            <person name="Chang Y."/>
            <person name="Rochon D."/>
            <person name="Sekimoto S."/>
            <person name="Wang Y."/>
            <person name="Chovatia M."/>
            <person name="Sandor L."/>
            <person name="Salamov A."/>
            <person name="Grigoriev I.V."/>
            <person name="Stajich J.E."/>
            <person name="Spatafora J.W."/>
        </authorList>
    </citation>
    <scope>NUCLEOTIDE SEQUENCE [LARGE SCALE GENOMIC DNA]</scope>
    <source>
        <strain evidence="2">S191</strain>
    </source>
</reference>
<keyword evidence="3" id="KW-1185">Reference proteome</keyword>
<feature type="compositionally biased region" description="Polar residues" evidence="1">
    <location>
        <begin position="55"/>
        <end position="65"/>
    </location>
</feature>
<accession>A0A8H7ZR70</accession>
<evidence type="ECO:0000256" key="1">
    <source>
        <dbReference type="SAM" id="MobiDB-lite"/>
    </source>
</evidence>
<feature type="region of interest" description="Disordered" evidence="1">
    <location>
        <begin position="14"/>
        <end position="79"/>
    </location>
</feature>
<evidence type="ECO:0000313" key="3">
    <source>
        <dbReference type="Proteomes" id="UP000673691"/>
    </source>
</evidence>
<dbReference type="AlphaFoldDB" id="A0A8H7ZR70"/>